<evidence type="ECO:0000313" key="1">
    <source>
        <dbReference type="EMBL" id="RUR31228.1"/>
    </source>
</evidence>
<gene>
    <name evidence="1" type="ORF">ELY38_11265</name>
</gene>
<comment type="caution">
    <text evidence="1">The sequence shown here is derived from an EMBL/GenBank/DDBJ whole genome shotgun (WGS) entry which is preliminary data.</text>
</comment>
<dbReference type="SUPFAM" id="SSF56112">
    <property type="entry name" value="Protein kinase-like (PK-like)"/>
    <property type="match status" value="1"/>
</dbReference>
<sequence>MSLHGLESMPPMDSQSNSHFYVQAQSGTLFKLVRDKYSPKEHFWRWLGRDIISKRLAGTYDARKEFASRRILEQLGQHTVDVRCYGVALNFLNPLGSLYAMKHIENCVTGSVYFETLDEAGRYSFIETLSLQVIQLAKAGYYHRDLHLDNLLMDDQQRLIWIDTHIKALPSSSKKRAALLENMLANSRIESATYCSQLRERLESYF</sequence>
<dbReference type="AlphaFoldDB" id="A0A3S1DPJ7"/>
<keyword evidence="2" id="KW-1185">Reference proteome</keyword>
<accession>A0A3S1DPJ7</accession>
<dbReference type="InterPro" id="IPR011009">
    <property type="entry name" value="Kinase-like_dom_sf"/>
</dbReference>
<organism evidence="1 2">
    <name type="scientific">Vreelandella nanhaiensis</name>
    <dbReference type="NCBI Taxonomy" id="1258546"/>
    <lineage>
        <taxon>Bacteria</taxon>
        <taxon>Pseudomonadati</taxon>
        <taxon>Pseudomonadota</taxon>
        <taxon>Gammaproteobacteria</taxon>
        <taxon>Oceanospirillales</taxon>
        <taxon>Halomonadaceae</taxon>
        <taxon>Vreelandella</taxon>
    </lineage>
</organism>
<dbReference type="Proteomes" id="UP000287023">
    <property type="component" value="Unassembled WGS sequence"/>
</dbReference>
<evidence type="ECO:0008006" key="3">
    <source>
        <dbReference type="Google" id="ProtNLM"/>
    </source>
</evidence>
<dbReference type="EMBL" id="RZHF01000015">
    <property type="protein sequence ID" value="RUR31228.1"/>
    <property type="molecule type" value="Genomic_DNA"/>
</dbReference>
<proteinExistence type="predicted"/>
<evidence type="ECO:0000313" key="2">
    <source>
        <dbReference type="Proteomes" id="UP000287023"/>
    </source>
</evidence>
<reference evidence="1 2" key="1">
    <citation type="submission" date="2018-12" db="EMBL/GenBank/DDBJ databases">
        <title>three novel Halomonas strain isolated from plants.</title>
        <authorList>
            <person name="Sun C."/>
        </authorList>
    </citation>
    <scope>NUCLEOTIDE SEQUENCE [LARGE SCALE GENOMIC DNA]</scope>
    <source>
        <strain evidence="1 2">JCM 18142</strain>
    </source>
</reference>
<protein>
    <recommendedName>
        <fullName evidence="3">Protein kinase domain-containing protein</fullName>
    </recommendedName>
</protein>
<name>A0A3S1DPJ7_9GAMM</name>